<organism evidence="2 3">
    <name type="scientific">Verminephrobacter aporrectodeae subsp. tuberculatae</name>
    <dbReference type="NCBI Taxonomy" id="1110392"/>
    <lineage>
        <taxon>Bacteria</taxon>
        <taxon>Pseudomonadati</taxon>
        <taxon>Pseudomonadota</taxon>
        <taxon>Betaproteobacteria</taxon>
        <taxon>Burkholderiales</taxon>
        <taxon>Comamonadaceae</taxon>
        <taxon>Verminephrobacter</taxon>
    </lineage>
</organism>
<keyword evidence="3" id="KW-1185">Reference proteome</keyword>
<feature type="region of interest" description="Disordered" evidence="1">
    <location>
        <begin position="1"/>
        <end position="39"/>
    </location>
</feature>
<reference evidence="3" key="1">
    <citation type="submission" date="2023-07" db="EMBL/GenBank/DDBJ databases">
        <title>Verminephrobacter genomes.</title>
        <authorList>
            <person name="Lund M.B."/>
        </authorList>
    </citation>
    <scope>NUCLEOTIDE SEQUENCE [LARGE SCALE GENOMIC DNA]</scope>
    <source>
        <strain evidence="3">AtM5-05</strain>
    </source>
</reference>
<gene>
    <name evidence="2" type="ORF">D5039_13705</name>
</gene>
<comment type="caution">
    <text evidence="2">The sequence shown here is derived from an EMBL/GenBank/DDBJ whole genome shotgun (WGS) entry which is preliminary data.</text>
</comment>
<feature type="region of interest" description="Disordered" evidence="1">
    <location>
        <begin position="59"/>
        <end position="93"/>
    </location>
</feature>
<dbReference type="EMBL" id="QZCW01000002">
    <property type="protein sequence ID" value="MCW5322166.1"/>
    <property type="molecule type" value="Genomic_DNA"/>
</dbReference>
<evidence type="ECO:0000313" key="3">
    <source>
        <dbReference type="Proteomes" id="UP001208935"/>
    </source>
</evidence>
<evidence type="ECO:0000313" key="2">
    <source>
        <dbReference type="EMBL" id="MCW5322166.1"/>
    </source>
</evidence>
<evidence type="ECO:0000256" key="1">
    <source>
        <dbReference type="SAM" id="MobiDB-lite"/>
    </source>
</evidence>
<accession>A0ABT3KV99</accession>
<sequence>MPRWTTSSNGRPSSSGTFSRPSRRCDASTTHPPSEPRPACGHGYRLSCGAHSLPHAHVLRSKTVSAAQPAHPTRSPEEQSKRRFLQKVAGDRC</sequence>
<protein>
    <submittedName>
        <fullName evidence="2">Uncharacterized protein</fullName>
    </submittedName>
</protein>
<proteinExistence type="predicted"/>
<name>A0ABT3KV99_9BURK</name>
<dbReference type="Proteomes" id="UP001208935">
    <property type="component" value="Unassembled WGS sequence"/>
</dbReference>
<feature type="compositionally biased region" description="Polar residues" evidence="1">
    <location>
        <begin position="1"/>
        <end position="20"/>
    </location>
</feature>